<dbReference type="AlphaFoldDB" id="A0A8D8BNC9"/>
<keyword evidence="2" id="KW-0472">Membrane</keyword>
<evidence type="ECO:0000313" key="3">
    <source>
        <dbReference type="EMBL" id="CAG6476632.1"/>
    </source>
</evidence>
<feature type="transmembrane region" description="Helical" evidence="2">
    <location>
        <begin position="28"/>
        <end position="49"/>
    </location>
</feature>
<evidence type="ECO:0000256" key="1">
    <source>
        <dbReference type="SAM" id="MobiDB-lite"/>
    </source>
</evidence>
<evidence type="ECO:0000256" key="2">
    <source>
        <dbReference type="SAM" id="Phobius"/>
    </source>
</evidence>
<accession>A0A8D8BNC9</accession>
<keyword evidence="2" id="KW-0812">Transmembrane</keyword>
<name>A0A8D8BNC9_CULPI</name>
<proteinExistence type="predicted"/>
<keyword evidence="2" id="KW-1133">Transmembrane helix</keyword>
<dbReference type="EMBL" id="HBUE01078951">
    <property type="protein sequence ID" value="CAG6476632.1"/>
    <property type="molecule type" value="Transcribed_RNA"/>
</dbReference>
<feature type="transmembrane region" description="Helical" evidence="2">
    <location>
        <begin position="69"/>
        <end position="89"/>
    </location>
</feature>
<sequence>MNPRLAPLLPPTAQPTPDDANGDSRQKLIVAAFFLLFSSFHKLLPHSAALFTNTCTHSCKLRFLPLRNFFASFLLYLFLCWPASIVNFTNRFYFAFQTQ</sequence>
<feature type="region of interest" description="Disordered" evidence="1">
    <location>
        <begin position="1"/>
        <end position="22"/>
    </location>
</feature>
<reference evidence="3" key="1">
    <citation type="submission" date="2021-05" db="EMBL/GenBank/DDBJ databases">
        <authorList>
            <person name="Alioto T."/>
            <person name="Alioto T."/>
            <person name="Gomez Garrido J."/>
        </authorList>
    </citation>
    <scope>NUCLEOTIDE SEQUENCE</scope>
</reference>
<protein>
    <submittedName>
        <fullName evidence="3">(northern house mosquito) hypothetical protein</fullName>
    </submittedName>
</protein>
<organism evidence="3">
    <name type="scientific">Culex pipiens</name>
    <name type="common">House mosquito</name>
    <dbReference type="NCBI Taxonomy" id="7175"/>
    <lineage>
        <taxon>Eukaryota</taxon>
        <taxon>Metazoa</taxon>
        <taxon>Ecdysozoa</taxon>
        <taxon>Arthropoda</taxon>
        <taxon>Hexapoda</taxon>
        <taxon>Insecta</taxon>
        <taxon>Pterygota</taxon>
        <taxon>Neoptera</taxon>
        <taxon>Endopterygota</taxon>
        <taxon>Diptera</taxon>
        <taxon>Nematocera</taxon>
        <taxon>Culicoidea</taxon>
        <taxon>Culicidae</taxon>
        <taxon>Culicinae</taxon>
        <taxon>Culicini</taxon>
        <taxon>Culex</taxon>
        <taxon>Culex</taxon>
    </lineage>
</organism>